<proteinExistence type="predicted"/>
<gene>
    <name evidence="2" type="ORF">BWQ96_10519</name>
</gene>
<keyword evidence="3" id="KW-1185">Reference proteome</keyword>
<reference evidence="2 3" key="1">
    <citation type="journal article" date="2018" name="Mol. Biol. Evol.">
        <title>Analysis of the draft genome of the red seaweed Gracilariopsis chorda provides insights into genome size evolution in Rhodophyta.</title>
        <authorList>
            <person name="Lee J."/>
            <person name="Yang E.C."/>
            <person name="Graf L."/>
            <person name="Yang J.H."/>
            <person name="Qiu H."/>
            <person name="Zel Zion U."/>
            <person name="Chan C.X."/>
            <person name="Stephens T.G."/>
            <person name="Weber A.P.M."/>
            <person name="Boo G.H."/>
            <person name="Boo S.M."/>
            <person name="Kim K.M."/>
            <person name="Shin Y."/>
            <person name="Jung M."/>
            <person name="Lee S.J."/>
            <person name="Yim H.S."/>
            <person name="Lee J.H."/>
            <person name="Bhattacharya D."/>
            <person name="Yoon H.S."/>
        </authorList>
    </citation>
    <scope>NUCLEOTIDE SEQUENCE [LARGE SCALE GENOMIC DNA]</scope>
    <source>
        <strain evidence="2 3">SKKU-2015</strain>
        <tissue evidence="2">Whole body</tissue>
    </source>
</reference>
<organism evidence="2 3">
    <name type="scientific">Gracilariopsis chorda</name>
    <dbReference type="NCBI Taxonomy" id="448386"/>
    <lineage>
        <taxon>Eukaryota</taxon>
        <taxon>Rhodophyta</taxon>
        <taxon>Florideophyceae</taxon>
        <taxon>Rhodymeniophycidae</taxon>
        <taxon>Gracilariales</taxon>
        <taxon>Gracilariaceae</taxon>
        <taxon>Gracilariopsis</taxon>
    </lineage>
</organism>
<evidence type="ECO:0000313" key="3">
    <source>
        <dbReference type="Proteomes" id="UP000247409"/>
    </source>
</evidence>
<dbReference type="AlphaFoldDB" id="A0A2V3ICE9"/>
<accession>A0A2V3ICE9</accession>
<feature type="chain" id="PRO_5016003932" evidence="1">
    <location>
        <begin position="19"/>
        <end position="118"/>
    </location>
</feature>
<name>A0A2V3ICE9_9FLOR</name>
<protein>
    <submittedName>
        <fullName evidence="2">Uncharacterized protein</fullName>
    </submittedName>
</protein>
<evidence type="ECO:0000256" key="1">
    <source>
        <dbReference type="SAM" id="SignalP"/>
    </source>
</evidence>
<dbReference type="Proteomes" id="UP000247409">
    <property type="component" value="Unassembled WGS sequence"/>
</dbReference>
<feature type="signal peptide" evidence="1">
    <location>
        <begin position="1"/>
        <end position="18"/>
    </location>
</feature>
<keyword evidence="1" id="KW-0732">Signal</keyword>
<comment type="caution">
    <text evidence="2">The sequence shown here is derived from an EMBL/GenBank/DDBJ whole genome shotgun (WGS) entry which is preliminary data.</text>
</comment>
<evidence type="ECO:0000313" key="2">
    <source>
        <dbReference type="EMBL" id="PXF39776.1"/>
    </source>
</evidence>
<dbReference type="EMBL" id="NBIV01000447">
    <property type="protein sequence ID" value="PXF39776.1"/>
    <property type="molecule type" value="Genomic_DNA"/>
</dbReference>
<sequence>MLSKRILLLVKFIAESHSTGLADATVNKRNSLVKIHEDEDEAGSVATGDVILCRSARGRRCNEGTDAEVSLFVVWFDLEMGMTDARIAGKEGMEVRTAMVVRAYITVSWAGAIVVCKM</sequence>